<evidence type="ECO:0000256" key="4">
    <source>
        <dbReference type="SAM" id="MobiDB-lite"/>
    </source>
</evidence>
<keyword evidence="6" id="KW-1185">Reference proteome</keyword>
<name>A0A448YGG9_BRENA</name>
<evidence type="ECO:0000256" key="3">
    <source>
        <dbReference type="PIRNR" id="PIRNR028983"/>
    </source>
</evidence>
<keyword evidence="3" id="KW-0653">Protein transport</keyword>
<dbReference type="Proteomes" id="UP000290900">
    <property type="component" value="Unassembled WGS sequence"/>
</dbReference>
<dbReference type="PIRSF" id="PIRSF028983">
    <property type="entry name" value="BCP1"/>
    <property type="match status" value="1"/>
</dbReference>
<evidence type="ECO:0000256" key="1">
    <source>
        <dbReference type="ARBA" id="ARBA00006781"/>
    </source>
</evidence>
<reference evidence="5 6" key="1">
    <citation type="submission" date="2018-12" db="EMBL/GenBank/DDBJ databases">
        <authorList>
            <person name="Tiukova I."/>
            <person name="Dainat J."/>
        </authorList>
    </citation>
    <scope>NUCLEOTIDE SEQUENCE [LARGE SCALE GENOMIC DNA]</scope>
</reference>
<dbReference type="InterPro" id="IPR025602">
    <property type="entry name" value="BCP1_family"/>
</dbReference>
<evidence type="ECO:0000256" key="2">
    <source>
        <dbReference type="ARBA" id="ARBA00014649"/>
    </source>
</evidence>
<dbReference type="AlphaFoldDB" id="A0A448YGG9"/>
<dbReference type="InParanoid" id="A0A448YGG9"/>
<dbReference type="PANTHER" id="PTHR13261:SF0">
    <property type="entry name" value="BRCA2 AND CDKN1A-INTERACTING PROTEIN"/>
    <property type="match status" value="1"/>
</dbReference>
<feature type="region of interest" description="Disordered" evidence="4">
    <location>
        <begin position="206"/>
        <end position="225"/>
    </location>
</feature>
<dbReference type="FunCoup" id="A0A448YGG9">
    <property type="interactions" value="1001"/>
</dbReference>
<evidence type="ECO:0000313" key="5">
    <source>
        <dbReference type="EMBL" id="VEU20022.1"/>
    </source>
</evidence>
<keyword evidence="3" id="KW-0539">Nucleus</keyword>
<comment type="function">
    <text evidence="3">Involved in nuclear export, actin cytoskeleton organization and vesicular transport.</text>
</comment>
<proteinExistence type="inferred from homology"/>
<dbReference type="OrthoDB" id="27543at2759"/>
<dbReference type="GO" id="GO:0015031">
    <property type="term" value="P:protein transport"/>
    <property type="evidence" value="ECO:0007669"/>
    <property type="project" value="UniProtKB-KW"/>
</dbReference>
<dbReference type="PANTHER" id="PTHR13261">
    <property type="entry name" value="BRCA2 AND CDKN1A INTERACTING PROTEIN"/>
    <property type="match status" value="1"/>
</dbReference>
<dbReference type="STRING" id="13370.A0A448YGG9"/>
<accession>A0A448YGG9</accession>
<organism evidence="5 6">
    <name type="scientific">Brettanomyces naardenensis</name>
    <name type="common">Yeast</name>
    <dbReference type="NCBI Taxonomy" id="13370"/>
    <lineage>
        <taxon>Eukaryota</taxon>
        <taxon>Fungi</taxon>
        <taxon>Dikarya</taxon>
        <taxon>Ascomycota</taxon>
        <taxon>Saccharomycotina</taxon>
        <taxon>Pichiomycetes</taxon>
        <taxon>Pichiales</taxon>
        <taxon>Pichiaceae</taxon>
        <taxon>Brettanomyces</taxon>
    </lineage>
</organism>
<comment type="similarity">
    <text evidence="1 3">Belongs to the BCP1 family.</text>
</comment>
<dbReference type="Pfam" id="PF13862">
    <property type="entry name" value="BCCIP"/>
    <property type="match status" value="1"/>
</dbReference>
<evidence type="ECO:0000313" key="6">
    <source>
        <dbReference type="Proteomes" id="UP000290900"/>
    </source>
</evidence>
<dbReference type="GO" id="GO:0005634">
    <property type="term" value="C:nucleus"/>
    <property type="evidence" value="ECO:0007669"/>
    <property type="project" value="UniProtKB-SubCell"/>
</dbReference>
<dbReference type="EMBL" id="CAACVR010000001">
    <property type="protein sequence ID" value="VEU20022.1"/>
    <property type="molecule type" value="Genomic_DNA"/>
</dbReference>
<protein>
    <recommendedName>
        <fullName evidence="2 3">Protein BCP1</fullName>
    </recommendedName>
</protein>
<gene>
    <name evidence="5" type="ORF">BRENAR_LOCUS757</name>
</gene>
<sequence length="300" mass="34293">MAKRTQEDVVREDEESDSDIELSSTDDEALKEESDEDMINVDFDFFNLDPTVDFAATKNLLRQLFQQDSVIFPLSQLADLLLTNKVGTSVKTDGMQGDLFSILSIAGLTDNLSNEGVKALTKYVLERTANTPKFNGVLQQLLSPSSTRKLGLIFSERLINMPVQTVPPMYRMLLEEIEKADLDYNYDYFLIPSRVYQMLDSEVDKELEDDDDSNGGVSSKKRSKKNKQEIPELEYYHFEDEVLEKRALHHEIFDYTKKGVDPDARRVFNDYAVVPKLSLILISKDSLRKATEEMSEKFAP</sequence>
<feature type="region of interest" description="Disordered" evidence="4">
    <location>
        <begin position="1"/>
        <end position="33"/>
    </location>
</feature>
<comment type="subcellular location">
    <subcellularLocation>
        <location evidence="3">Nucleus</location>
    </subcellularLocation>
</comment>
<feature type="compositionally biased region" description="Acidic residues" evidence="4">
    <location>
        <begin position="10"/>
        <end position="33"/>
    </location>
</feature>
<keyword evidence="3" id="KW-0813">Transport</keyword>